<sequence>MEKMIFCILALTLIAVALGADQRCSNKYYVDDECGADESPIDQIFHFNSDSHKCYEADICDVNSKSKYFSSREDCQRECDAREDSEEGGVGLED</sequence>
<keyword evidence="1" id="KW-0732">Signal</keyword>
<organism evidence="2">
    <name type="scientific">Amblyomma triste</name>
    <name type="common">Neotropical tick</name>
    <dbReference type="NCBI Taxonomy" id="251400"/>
    <lineage>
        <taxon>Eukaryota</taxon>
        <taxon>Metazoa</taxon>
        <taxon>Ecdysozoa</taxon>
        <taxon>Arthropoda</taxon>
        <taxon>Chelicerata</taxon>
        <taxon>Arachnida</taxon>
        <taxon>Acari</taxon>
        <taxon>Parasitiformes</taxon>
        <taxon>Ixodida</taxon>
        <taxon>Ixodoidea</taxon>
        <taxon>Ixodidae</taxon>
        <taxon>Amblyomminae</taxon>
        <taxon>Amblyomma</taxon>
    </lineage>
</organism>
<dbReference type="SUPFAM" id="SSF57362">
    <property type="entry name" value="BPTI-like"/>
    <property type="match status" value="1"/>
</dbReference>
<evidence type="ECO:0000313" key="2">
    <source>
        <dbReference type="EMBL" id="JAC27544.1"/>
    </source>
</evidence>
<dbReference type="EMBL" id="GBBM01007874">
    <property type="protein sequence ID" value="JAC27544.1"/>
    <property type="molecule type" value="mRNA"/>
</dbReference>
<evidence type="ECO:0000256" key="1">
    <source>
        <dbReference type="SAM" id="SignalP"/>
    </source>
</evidence>
<dbReference type="AlphaFoldDB" id="A0A023G1B8"/>
<name>A0A023G1B8_AMBTT</name>
<accession>A0A023G1B8</accession>
<protein>
    <submittedName>
        <fullName evidence="2">Putative secreted protein</fullName>
    </submittedName>
</protein>
<reference evidence="2" key="1">
    <citation type="submission" date="2014-03" db="EMBL/GenBank/DDBJ databases">
        <title>The sialotranscriptome of Amblyomma triste, Amblyomma parvum and Amblyomma cajennense ticks, uncovered by 454-based RNA-seq.</title>
        <authorList>
            <person name="Garcia G.R."/>
            <person name="Gardinassi L.G."/>
            <person name="Ribeiro J.M."/>
            <person name="Anatriello E."/>
            <person name="Ferreira B.R."/>
            <person name="Moreira H.N."/>
            <person name="Mafra C."/>
            <person name="Olegario M.M."/>
            <person name="Szabo P.J."/>
            <person name="Miranda-Santos I.K."/>
            <person name="Maruyama S.R."/>
        </authorList>
    </citation>
    <scope>NUCLEOTIDE SEQUENCE</scope>
    <source>
        <strain evidence="2">Mato Grasso do Sul</strain>
        <tissue evidence="2">Salivary glands</tissue>
    </source>
</reference>
<feature type="chain" id="PRO_5001520411" evidence="1">
    <location>
        <begin position="20"/>
        <end position="94"/>
    </location>
</feature>
<dbReference type="InterPro" id="IPR036880">
    <property type="entry name" value="Kunitz_BPTI_sf"/>
</dbReference>
<dbReference type="GO" id="GO:0004867">
    <property type="term" value="F:serine-type endopeptidase inhibitor activity"/>
    <property type="evidence" value="ECO:0007669"/>
    <property type="project" value="InterPro"/>
</dbReference>
<feature type="signal peptide" evidence="1">
    <location>
        <begin position="1"/>
        <end position="19"/>
    </location>
</feature>
<proteinExistence type="evidence at transcript level"/>